<feature type="active site" description="Proton acceptor" evidence="2">
    <location>
        <position position="128"/>
    </location>
</feature>
<evidence type="ECO:0000313" key="4">
    <source>
        <dbReference type="Proteomes" id="UP000199161"/>
    </source>
</evidence>
<dbReference type="GO" id="GO:0004113">
    <property type="term" value="F:2',3'-cyclic-nucleotide 3'-phosphodiesterase activity"/>
    <property type="evidence" value="ECO:0007669"/>
    <property type="project" value="InterPro"/>
</dbReference>
<dbReference type="PANTHER" id="PTHR35561">
    <property type="entry name" value="RNA 2',3'-CYCLIC PHOSPHODIESTERASE"/>
    <property type="match status" value="1"/>
</dbReference>
<comment type="similarity">
    <text evidence="2">Belongs to the 2H phosphoesterase superfamily. ThpR family.</text>
</comment>
<dbReference type="Gene3D" id="3.90.1140.10">
    <property type="entry name" value="Cyclic phosphodiesterase"/>
    <property type="match status" value="1"/>
</dbReference>
<dbReference type="InterPro" id="IPR004175">
    <property type="entry name" value="RNA_CPDase"/>
</dbReference>
<reference evidence="4" key="1">
    <citation type="submission" date="2016-10" db="EMBL/GenBank/DDBJ databases">
        <authorList>
            <person name="Varghese N."/>
            <person name="Submissions S."/>
        </authorList>
    </citation>
    <scope>NUCLEOTIDE SEQUENCE [LARGE SCALE GENOMIC DNA]</scope>
    <source>
        <strain evidence="4">DSM 13078</strain>
    </source>
</reference>
<name>A0A1I1HBX6_NATHA</name>
<dbReference type="SUPFAM" id="SSF55144">
    <property type="entry name" value="LigT-like"/>
    <property type="match status" value="1"/>
</dbReference>
<dbReference type="GO" id="GO:0016874">
    <property type="term" value="F:ligase activity"/>
    <property type="evidence" value="ECO:0007669"/>
    <property type="project" value="UniProtKB-KW"/>
</dbReference>
<dbReference type="OrthoDB" id="44091at2157"/>
<comment type="catalytic activity">
    <reaction evidence="2">
        <text>a 3'-end 2',3'-cyclophospho-ribonucleotide-RNA + H2O = a 3'-end 2'-phospho-ribonucleotide-RNA + H(+)</text>
        <dbReference type="Rhea" id="RHEA:11828"/>
        <dbReference type="Rhea" id="RHEA-COMP:10464"/>
        <dbReference type="Rhea" id="RHEA-COMP:17353"/>
        <dbReference type="ChEBI" id="CHEBI:15377"/>
        <dbReference type="ChEBI" id="CHEBI:15378"/>
        <dbReference type="ChEBI" id="CHEBI:83064"/>
        <dbReference type="ChEBI" id="CHEBI:173113"/>
        <dbReference type="EC" id="3.1.4.58"/>
    </reaction>
</comment>
<gene>
    <name evidence="3" type="ORF">SAMN05444422_105179</name>
</gene>
<dbReference type="NCBIfam" id="TIGR02258">
    <property type="entry name" value="2_5_ligase"/>
    <property type="match status" value="1"/>
</dbReference>
<evidence type="ECO:0000256" key="2">
    <source>
        <dbReference type="HAMAP-Rule" id="MF_01940"/>
    </source>
</evidence>
<accession>A0A1I1HBX6</accession>
<dbReference type="EMBL" id="FOKW01000005">
    <property type="protein sequence ID" value="SFC18630.1"/>
    <property type="molecule type" value="Genomic_DNA"/>
</dbReference>
<comment type="function">
    <text evidence="2">Hydrolyzes RNA 2',3'-cyclic phosphodiester to an RNA 2'-phosphomonoester.</text>
</comment>
<dbReference type="InterPro" id="IPR009097">
    <property type="entry name" value="Cyclic_Pdiesterase"/>
</dbReference>
<organism evidence="3 4">
    <name type="scientific">Natronobacterium haloterrestre</name>
    <name type="common">Halobiforma haloterrestris</name>
    <dbReference type="NCBI Taxonomy" id="148448"/>
    <lineage>
        <taxon>Archaea</taxon>
        <taxon>Methanobacteriati</taxon>
        <taxon>Methanobacteriota</taxon>
        <taxon>Stenosarchaea group</taxon>
        <taxon>Halobacteria</taxon>
        <taxon>Halobacteriales</taxon>
        <taxon>Natrialbaceae</taxon>
        <taxon>Natronobacterium</taxon>
    </lineage>
</organism>
<dbReference type="PANTHER" id="PTHR35561:SF1">
    <property type="entry name" value="RNA 2',3'-CYCLIC PHOSPHODIESTERASE"/>
    <property type="match status" value="1"/>
</dbReference>
<dbReference type="Pfam" id="PF13563">
    <property type="entry name" value="2_5_RNA_ligase2"/>
    <property type="match status" value="1"/>
</dbReference>
<feature type="active site" description="Proton donor" evidence="2">
    <location>
        <position position="39"/>
    </location>
</feature>
<sequence length="185" mass="20396">MRLFVSVDLPDELADPVADLQAEFDDASGLNFTDPEQAHVTLKFLGDVEADRLPDLERELAAAVEDADVDTFTARFGGLGVFPTLEYISVLWLGTETGGDELTALHEALEERTTAMGFDEEDHDFTPHVTLARMEHAGGKELVQELVRERDPTVGEMTVEDVRLTESTLTDEGPVYSTVERFPLG</sequence>
<keyword evidence="4" id="KW-1185">Reference proteome</keyword>
<dbReference type="RefSeq" id="WP_089788187.1">
    <property type="nucleotide sequence ID" value="NZ_FOKW01000005.1"/>
</dbReference>
<evidence type="ECO:0000313" key="3">
    <source>
        <dbReference type="EMBL" id="SFC18630.1"/>
    </source>
</evidence>
<keyword evidence="1 2" id="KW-0378">Hydrolase</keyword>
<dbReference type="Proteomes" id="UP000199161">
    <property type="component" value="Unassembled WGS sequence"/>
</dbReference>
<protein>
    <recommendedName>
        <fullName evidence="2">RNA 2',3'-cyclic phosphodiesterase</fullName>
        <shortName evidence="2">RNA 2',3'-CPDase</shortName>
        <ecNumber evidence="2">3.1.4.58</ecNumber>
    </recommendedName>
</protein>
<keyword evidence="3" id="KW-0436">Ligase</keyword>
<proteinExistence type="inferred from homology"/>
<evidence type="ECO:0000256" key="1">
    <source>
        <dbReference type="ARBA" id="ARBA00022801"/>
    </source>
</evidence>
<dbReference type="EC" id="3.1.4.58" evidence="2"/>
<feature type="short sequence motif" description="HXTX 2" evidence="2">
    <location>
        <begin position="128"/>
        <end position="131"/>
    </location>
</feature>
<dbReference type="HAMAP" id="MF_01940">
    <property type="entry name" value="RNA_CPDase"/>
    <property type="match status" value="1"/>
</dbReference>
<feature type="short sequence motif" description="HXTX 1" evidence="2">
    <location>
        <begin position="39"/>
        <end position="42"/>
    </location>
</feature>
<dbReference type="GO" id="GO:0008664">
    <property type="term" value="F:RNA 2',3'-cyclic 3'-phosphodiesterase activity"/>
    <property type="evidence" value="ECO:0007669"/>
    <property type="project" value="UniProtKB-EC"/>
</dbReference>
<dbReference type="AlphaFoldDB" id="A0A1I1HBX6"/>